<evidence type="ECO:0000313" key="3">
    <source>
        <dbReference type="Proteomes" id="UP000595140"/>
    </source>
</evidence>
<name>A0A484N655_9ASTE</name>
<accession>A0A484N655</accession>
<reference evidence="2 3" key="1">
    <citation type="submission" date="2018-04" db="EMBL/GenBank/DDBJ databases">
        <authorList>
            <person name="Vogel A."/>
        </authorList>
    </citation>
    <scope>NUCLEOTIDE SEQUENCE [LARGE SCALE GENOMIC DNA]</scope>
</reference>
<protein>
    <submittedName>
        <fullName evidence="2">Uncharacterized protein</fullName>
    </submittedName>
</protein>
<gene>
    <name evidence="2" type="ORF">CCAM_LOCUS38359</name>
</gene>
<evidence type="ECO:0000256" key="1">
    <source>
        <dbReference type="SAM" id="MobiDB-lite"/>
    </source>
</evidence>
<feature type="region of interest" description="Disordered" evidence="1">
    <location>
        <begin position="46"/>
        <end position="68"/>
    </location>
</feature>
<proteinExistence type="predicted"/>
<keyword evidence="3" id="KW-1185">Reference proteome</keyword>
<dbReference type="Proteomes" id="UP000595140">
    <property type="component" value="Unassembled WGS sequence"/>
</dbReference>
<sequence length="116" mass="13340">MIGDHLCPRSRALARSSAILNSVRRHSDVIRLWRTSSRLAIAAQTRRNHHHNQHQDTDEVMPEQKKSCTGPIDGFPAVDPIHPHLKSALLWEEITRHFLLKSVIGSRRISMRPYSH</sequence>
<dbReference type="AlphaFoldDB" id="A0A484N655"/>
<dbReference type="EMBL" id="OOIL02006049">
    <property type="protein sequence ID" value="VFQ96583.1"/>
    <property type="molecule type" value="Genomic_DNA"/>
</dbReference>
<evidence type="ECO:0000313" key="2">
    <source>
        <dbReference type="EMBL" id="VFQ96583.1"/>
    </source>
</evidence>
<feature type="compositionally biased region" description="Basic and acidic residues" evidence="1">
    <location>
        <begin position="53"/>
        <end position="66"/>
    </location>
</feature>
<organism evidence="2 3">
    <name type="scientific">Cuscuta campestris</name>
    <dbReference type="NCBI Taxonomy" id="132261"/>
    <lineage>
        <taxon>Eukaryota</taxon>
        <taxon>Viridiplantae</taxon>
        <taxon>Streptophyta</taxon>
        <taxon>Embryophyta</taxon>
        <taxon>Tracheophyta</taxon>
        <taxon>Spermatophyta</taxon>
        <taxon>Magnoliopsida</taxon>
        <taxon>eudicotyledons</taxon>
        <taxon>Gunneridae</taxon>
        <taxon>Pentapetalae</taxon>
        <taxon>asterids</taxon>
        <taxon>lamiids</taxon>
        <taxon>Solanales</taxon>
        <taxon>Convolvulaceae</taxon>
        <taxon>Cuscuteae</taxon>
        <taxon>Cuscuta</taxon>
        <taxon>Cuscuta subgen. Grammica</taxon>
        <taxon>Cuscuta sect. Cleistogrammica</taxon>
    </lineage>
</organism>